<dbReference type="SUPFAM" id="SSF48371">
    <property type="entry name" value="ARM repeat"/>
    <property type="match status" value="1"/>
</dbReference>
<dbReference type="InterPro" id="IPR011989">
    <property type="entry name" value="ARM-like"/>
</dbReference>
<protein>
    <recommendedName>
        <fullName evidence="6">Importin subunit beta-1/Transportin-1-like TPR repeats domain-containing protein</fullName>
    </recommendedName>
</protein>
<evidence type="ECO:0000313" key="7">
    <source>
        <dbReference type="EMBL" id="KAK8892396.1"/>
    </source>
</evidence>
<comment type="caution">
    <text evidence="7">The sequence shown here is derived from an EMBL/GenBank/DDBJ whole genome shotgun (WGS) entry which is preliminary data.</text>
</comment>
<evidence type="ECO:0000256" key="4">
    <source>
        <dbReference type="ARBA" id="ARBA00022737"/>
    </source>
</evidence>
<dbReference type="PANTHER" id="PTHR10527">
    <property type="entry name" value="IMPORTIN BETA"/>
    <property type="match status" value="1"/>
</dbReference>
<dbReference type="Gene3D" id="1.25.10.10">
    <property type="entry name" value="Leucine-rich Repeat Variant"/>
    <property type="match status" value="1"/>
</dbReference>
<dbReference type="Proteomes" id="UP001470230">
    <property type="component" value="Unassembled WGS sequence"/>
</dbReference>
<organism evidence="7 8">
    <name type="scientific">Tritrichomonas musculus</name>
    <dbReference type="NCBI Taxonomy" id="1915356"/>
    <lineage>
        <taxon>Eukaryota</taxon>
        <taxon>Metamonada</taxon>
        <taxon>Parabasalia</taxon>
        <taxon>Tritrichomonadida</taxon>
        <taxon>Tritrichomonadidae</taxon>
        <taxon>Tritrichomonas</taxon>
    </lineage>
</organism>
<feature type="domain" description="Importin subunit beta-1/Transportin-1-like TPR repeats" evidence="6">
    <location>
        <begin position="554"/>
        <end position="810"/>
    </location>
</feature>
<keyword evidence="2" id="KW-0813">Transport</keyword>
<reference evidence="7 8" key="1">
    <citation type="submission" date="2024-04" db="EMBL/GenBank/DDBJ databases">
        <title>Tritrichomonas musculus Genome.</title>
        <authorList>
            <person name="Alves-Ferreira E."/>
            <person name="Grigg M."/>
            <person name="Lorenzi H."/>
            <person name="Galac M."/>
        </authorList>
    </citation>
    <scope>NUCLEOTIDE SEQUENCE [LARGE SCALE GENOMIC DNA]</scope>
    <source>
        <strain evidence="7 8">EAF2021</strain>
    </source>
</reference>
<evidence type="ECO:0000259" key="6">
    <source>
        <dbReference type="Pfam" id="PF25574"/>
    </source>
</evidence>
<evidence type="ECO:0000256" key="3">
    <source>
        <dbReference type="ARBA" id="ARBA00022490"/>
    </source>
</evidence>
<sequence>MDLQITIQHIQNLTGNPETPEFQQSWGIIEAFRKSDLASFLLQMIQIYSNIELASAIRQLAIILSYQPFPTSVEDPKQNPFLALNIPDEVITQLLSSSSNCFSDEIINIRIGAANLFSRIACIDVLTLDKFGITKTLITGFTSPTSVQAFESISTVLIDLFLVSVVHDDELNTILSALFGYLSSQDQNVTSVMKQYCLKILCTIIDNMAEILTDDDNVKSLFAALFAMSSNPETKAEAFRCWTQFAINFYPMLELVAQQIAESSFVELTQDESDRETIINICVFWKSIAECESTQNAELHIINQIANILLPLLFKISVKIPFDQCDNQEDYEPHIAAATAIQAIVATSPEQSMPVLLKFVHEFAMSEGGENFALREGALNCLNFIIQFCDCSPILIESLSLIYNGLNDSSPRVKQTAVYCVHAILNSILKKGDSCPFAALIPQIGLKIVHLSTLVMNLMIGNVDVNLASTAASATADFIQFPGFPYTGKALSLLLMAAVRSNMPDSFILSQSAFSSLQDAVLRCPNQFLQPLMGAILQIMKESIENHSDFWIINQICILLQAILVRLTGEINDESIQLSWSLFETTFNQYPDEAAALLSPLSSLARAAGQSFPYLNVVAEFILHGLENYESAKSIPSAALGASFLSDCFDLSPFAMKFLEALTKALANSEIPLESKRFVAGAIGDLATKAPQVFIEVAPNVLEPLVSVCENDISNIIAVTEEEDDDELLDDFDIDDIVSSFLSCLQKVMLTLAQNNQGITSKVADTLIDLLESVGGMNEHGDKLLKTSVEAMVALIQLFPGQMKETLNNEPGFIVILQESQGAEILLPAIQMIYQFMSNQ</sequence>
<keyword evidence="3" id="KW-0963">Cytoplasm</keyword>
<dbReference type="InterPro" id="IPR016024">
    <property type="entry name" value="ARM-type_fold"/>
</dbReference>
<accession>A0ABR2KNK2</accession>
<dbReference type="EMBL" id="JAPFFF010000004">
    <property type="protein sequence ID" value="KAK8892396.1"/>
    <property type="molecule type" value="Genomic_DNA"/>
</dbReference>
<evidence type="ECO:0000256" key="1">
    <source>
        <dbReference type="ARBA" id="ARBA00004496"/>
    </source>
</evidence>
<dbReference type="Pfam" id="PF25574">
    <property type="entry name" value="TPR_IMB1"/>
    <property type="match status" value="1"/>
</dbReference>
<dbReference type="InterPro" id="IPR040122">
    <property type="entry name" value="Importin_beta"/>
</dbReference>
<dbReference type="InterPro" id="IPR058584">
    <property type="entry name" value="IMB1_TNPO1-like_TPR"/>
</dbReference>
<name>A0ABR2KNK2_9EUKA</name>
<evidence type="ECO:0000256" key="5">
    <source>
        <dbReference type="ARBA" id="ARBA00022927"/>
    </source>
</evidence>
<gene>
    <name evidence="7" type="ORF">M9Y10_029622</name>
</gene>
<keyword evidence="8" id="KW-1185">Reference proteome</keyword>
<evidence type="ECO:0000256" key="2">
    <source>
        <dbReference type="ARBA" id="ARBA00022448"/>
    </source>
</evidence>
<proteinExistence type="predicted"/>
<keyword evidence="5" id="KW-0653">Protein transport</keyword>
<evidence type="ECO:0000313" key="8">
    <source>
        <dbReference type="Proteomes" id="UP001470230"/>
    </source>
</evidence>
<keyword evidence="4" id="KW-0677">Repeat</keyword>
<comment type="subcellular location">
    <subcellularLocation>
        <location evidence="1">Cytoplasm</location>
    </subcellularLocation>
</comment>